<dbReference type="InterPro" id="IPR052913">
    <property type="entry name" value="Glycopeptide_resist_protein"/>
</dbReference>
<keyword evidence="1" id="KW-0812">Transmembrane</keyword>
<keyword evidence="1" id="KW-0472">Membrane</keyword>
<evidence type="ECO:0000256" key="1">
    <source>
        <dbReference type="SAM" id="Phobius"/>
    </source>
</evidence>
<dbReference type="PANTHER" id="PTHR35788:SF1">
    <property type="entry name" value="EXPORTED PROTEIN"/>
    <property type="match status" value="1"/>
</dbReference>
<proteinExistence type="predicted"/>
<evidence type="ECO:0008006" key="4">
    <source>
        <dbReference type="Google" id="ProtNLM"/>
    </source>
</evidence>
<reference evidence="2 3" key="1">
    <citation type="journal article" date="2016" name="Nat. Commun.">
        <title>Thousands of microbial genomes shed light on interconnected biogeochemical processes in an aquifer system.</title>
        <authorList>
            <person name="Anantharaman K."/>
            <person name="Brown C.T."/>
            <person name="Hug L.A."/>
            <person name="Sharon I."/>
            <person name="Castelle C.J."/>
            <person name="Probst A.J."/>
            <person name="Thomas B.C."/>
            <person name="Singh A."/>
            <person name="Wilkins M.J."/>
            <person name="Karaoz U."/>
            <person name="Brodie E.L."/>
            <person name="Williams K.H."/>
            <person name="Hubbard S.S."/>
            <person name="Banfield J.F."/>
        </authorList>
    </citation>
    <scope>NUCLEOTIDE SEQUENCE [LARGE SCALE GENOMIC DNA]</scope>
</reference>
<dbReference type="Pfam" id="PF04294">
    <property type="entry name" value="VanW"/>
    <property type="match status" value="1"/>
</dbReference>
<comment type="caution">
    <text evidence="2">The sequence shown here is derived from an EMBL/GenBank/DDBJ whole genome shotgun (WGS) entry which is preliminary data.</text>
</comment>
<name>A0A1F8H3N1_9BACT</name>
<accession>A0A1F8H3N1</accession>
<dbReference type="EMBL" id="MGKU01000030">
    <property type="protein sequence ID" value="OGN31900.1"/>
    <property type="molecule type" value="Genomic_DNA"/>
</dbReference>
<dbReference type="PANTHER" id="PTHR35788">
    <property type="entry name" value="EXPORTED PROTEIN-RELATED"/>
    <property type="match status" value="1"/>
</dbReference>
<organism evidence="2 3">
    <name type="scientific">Candidatus Yanofskybacteria bacterium RIFCSPLOWO2_02_FULL_45_10</name>
    <dbReference type="NCBI Taxonomy" id="1802706"/>
    <lineage>
        <taxon>Bacteria</taxon>
        <taxon>Candidatus Yanofskyibacteriota</taxon>
    </lineage>
</organism>
<gene>
    <name evidence="2" type="ORF">A3I32_02100</name>
</gene>
<dbReference type="InterPro" id="IPR007391">
    <property type="entry name" value="Vancomycin_resist_VanW"/>
</dbReference>
<dbReference type="STRING" id="1802706.A3I32_02100"/>
<dbReference type="AlphaFoldDB" id="A0A1F8H3N1"/>
<keyword evidence="1" id="KW-1133">Transmembrane helix</keyword>
<dbReference type="Proteomes" id="UP000177494">
    <property type="component" value="Unassembled WGS sequence"/>
</dbReference>
<protein>
    <recommendedName>
        <fullName evidence="4">Peptidoglycan binding domain-containing protein</fullName>
    </recommendedName>
</protein>
<sequence length="391" mass="42434">MARTTRLVILAVIASALCLSTFIFLAQYYRAGLPIKQALSAPAPTDRFSGQLVLGEDRTIALVWKNKILATLNTKDLVEEYVRTSSNAVAKRIAWEKITEQIKPLTDQVARPEQSGELVISTDGKHASRFVPAIPQQTLALGKTLTNIGQAIINHQTDATIVVTSVPPTPGVGTTLIERYGLTTLLAQGESDFHDSTAARMANIRVGAEHFNGKLVAPGEGFSFNKSLGVVSETTGYQRELVIKNKIISAELGGGLCQVATTLYRAAMLAGLPITEQHNHSLSLHYYAPPGFDATIYPGSVDLKFINNTPGYLLIKNSIVGTKLLTEIYGTSDQRSVAITGPTIKLWHSDGGFETSLVRTITLADGTNQLEEFKSVYQSPDNFTRVDNPYE</sequence>
<evidence type="ECO:0000313" key="3">
    <source>
        <dbReference type="Proteomes" id="UP000177494"/>
    </source>
</evidence>
<evidence type="ECO:0000313" key="2">
    <source>
        <dbReference type="EMBL" id="OGN31900.1"/>
    </source>
</evidence>
<feature type="transmembrane region" description="Helical" evidence="1">
    <location>
        <begin position="7"/>
        <end position="29"/>
    </location>
</feature>